<reference evidence="1" key="1">
    <citation type="journal article" date="2014" name="Int. J. Syst. Evol. Microbiol.">
        <title>Complete genome sequence of Corynebacterium casei LMG S-19264T (=DSM 44701T), isolated from a smear-ripened cheese.</title>
        <authorList>
            <consortium name="US DOE Joint Genome Institute (JGI-PGF)"/>
            <person name="Walter F."/>
            <person name="Albersmeier A."/>
            <person name="Kalinowski J."/>
            <person name="Ruckert C."/>
        </authorList>
    </citation>
    <scope>NUCLEOTIDE SEQUENCE</scope>
    <source>
        <strain evidence="1">CGMCC 1.15371</strain>
    </source>
</reference>
<gene>
    <name evidence="1" type="ORF">GCM10011391_13570</name>
</gene>
<proteinExistence type="predicted"/>
<evidence type="ECO:0000313" key="2">
    <source>
        <dbReference type="Proteomes" id="UP000628775"/>
    </source>
</evidence>
<accession>A0A8J2VLF7</accession>
<dbReference type="AlphaFoldDB" id="A0A8J2VLF7"/>
<protein>
    <submittedName>
        <fullName evidence="1">Uncharacterized protein</fullName>
    </submittedName>
</protein>
<comment type="caution">
    <text evidence="1">The sequence shown here is derived from an EMBL/GenBank/DDBJ whole genome shotgun (WGS) entry which is preliminary data.</text>
</comment>
<reference evidence="1" key="2">
    <citation type="submission" date="2020-09" db="EMBL/GenBank/DDBJ databases">
        <authorList>
            <person name="Sun Q."/>
            <person name="Zhou Y."/>
        </authorList>
    </citation>
    <scope>NUCLEOTIDE SEQUENCE</scope>
    <source>
        <strain evidence="1">CGMCC 1.15371</strain>
    </source>
</reference>
<sequence>MQNPVPEIPAMQVLCIGAMPVIKQLIDNTHLIECIDQRSPIKKEECHLSVSIRMATLIQTSSDLTTAFNYYNPLLKISCTVFVIISPSDLPFEGLILAKARS</sequence>
<evidence type="ECO:0000313" key="1">
    <source>
        <dbReference type="EMBL" id="GGE36057.1"/>
    </source>
</evidence>
<dbReference type="Proteomes" id="UP000628775">
    <property type="component" value="Unassembled WGS sequence"/>
</dbReference>
<name>A0A8J2VLF7_9BACL</name>
<keyword evidence="2" id="KW-1185">Reference proteome</keyword>
<organism evidence="1 2">
    <name type="scientific">Pullulanibacillus camelliae</name>
    <dbReference type="NCBI Taxonomy" id="1707096"/>
    <lineage>
        <taxon>Bacteria</taxon>
        <taxon>Bacillati</taxon>
        <taxon>Bacillota</taxon>
        <taxon>Bacilli</taxon>
        <taxon>Bacillales</taxon>
        <taxon>Sporolactobacillaceae</taxon>
        <taxon>Pullulanibacillus</taxon>
    </lineage>
</organism>
<dbReference type="EMBL" id="BMIR01000004">
    <property type="protein sequence ID" value="GGE36057.1"/>
    <property type="molecule type" value="Genomic_DNA"/>
</dbReference>